<name>A0AAW6CEL9_FLAPL</name>
<sequence>MALYQPTNIFPSSFAGVGGGVVDVTQPLTVSWQVNGSSAMTAYQIKIYENTTASKLVYNSDRVNLQHPFYGMTSTGDVNYFQVTIPANRLTNLSNGFSSGYKMLITQWWNGGSIQQLSPSFFLTRTNPAVTVSVPATVTSRSVTFTGSYTQAQGDTLDWFRWELALQDDPESPIEDSGYIYGTEDIQVTYDGLFTNTAYSVRLTIQTENGVQATTGWQNFTAQYDVSDMKGYVDACVSPLEGVIIQWPRISYINGKPSGPHQLTGGQLRLPAGSSITWDERNGEPMNIPTPWSLAWSGIVPLTGTSPVWRITGDGHTLSLSIEPHLISLILDGAVLASVEIPHLLVDYTIRMVLTPRELHMYYPVQEGGLYPSSVLFPSATLYPMGGDVSWERFTYPLTWVQPDIESITLYGEQRCDYIMVSGGEVSGALLGDLLTNFEFEPSWTLDTWFLATFNGTGINGGNITPSGDSITGAAVYRLKKGDRRLQLVANVGIGSSTLVDEGFRNQSTYTYYVFVLGTNTYVSAPLISNPVTPMFWNWTVLDCSVDSNGTYHLEEAHLFRNSVSTDSISNNNAPSMLQNFTPYPLRQPSSYNFKSSTLTGYIGRVDMKLNQYIDTVDMAEALYNLSVSNNPKFLRDRKGNLWRIQTNAAVSMQTGDTMVPQPYFGSFPWAEVGAADGISIICQPGDGAWDSTTGQEPDSGETVTKIVVTAPFGSTVTLTNGQESYTEVCYGYITYQPATPGDWTVTAMRDGSSASETITMAEGVTYYVGLVITEVYATLIIAAPSGTVITVSQGSEFEETKVVP</sequence>
<dbReference type="EMBL" id="JAQLWV010000013">
    <property type="protein sequence ID" value="MDB7933457.1"/>
    <property type="molecule type" value="Genomic_DNA"/>
</dbReference>
<gene>
    <name evidence="1" type="ORF">PND83_02420</name>
    <name evidence="2" type="ORF">PNE06_10280</name>
</gene>
<dbReference type="GeneID" id="63974399"/>
<dbReference type="RefSeq" id="WP_007489644.1">
    <property type="nucleotide sequence ID" value="NZ_BAABXT010000001.1"/>
</dbReference>
<evidence type="ECO:0008006" key="4">
    <source>
        <dbReference type="Google" id="ProtNLM"/>
    </source>
</evidence>
<dbReference type="Proteomes" id="UP001211173">
    <property type="component" value="Unassembled WGS sequence"/>
</dbReference>
<evidence type="ECO:0000313" key="3">
    <source>
        <dbReference type="Proteomes" id="UP001211173"/>
    </source>
</evidence>
<dbReference type="EMBL" id="JAQLWO010000002">
    <property type="protein sequence ID" value="MDB7904825.1"/>
    <property type="molecule type" value="Genomic_DNA"/>
</dbReference>
<proteinExistence type="predicted"/>
<dbReference type="Proteomes" id="UP001211006">
    <property type="component" value="Unassembled WGS sequence"/>
</dbReference>
<evidence type="ECO:0000313" key="2">
    <source>
        <dbReference type="EMBL" id="MDB7933457.1"/>
    </source>
</evidence>
<organism evidence="2 3">
    <name type="scientific">Flavonifractor plautii</name>
    <name type="common">Fusobacterium plautii</name>
    <dbReference type="NCBI Taxonomy" id="292800"/>
    <lineage>
        <taxon>Bacteria</taxon>
        <taxon>Bacillati</taxon>
        <taxon>Bacillota</taxon>
        <taxon>Clostridia</taxon>
        <taxon>Eubacteriales</taxon>
        <taxon>Oscillospiraceae</taxon>
        <taxon>Flavonifractor</taxon>
    </lineage>
</organism>
<comment type="caution">
    <text evidence="2">The sequence shown here is derived from an EMBL/GenBank/DDBJ whole genome shotgun (WGS) entry which is preliminary data.</text>
</comment>
<accession>A0AAW6CEL9</accession>
<reference evidence="2" key="1">
    <citation type="submission" date="2023-01" db="EMBL/GenBank/DDBJ databases">
        <title>Human gut microbiome strain richness.</title>
        <authorList>
            <person name="Chen-Liaw A."/>
        </authorList>
    </citation>
    <scope>NUCLEOTIDE SEQUENCE</scope>
    <source>
        <strain evidence="2">1001287st1_F4_1001285I_161205</strain>
        <strain evidence="1">2225st1_A6_2225SCRN_200828</strain>
    </source>
</reference>
<protein>
    <recommendedName>
        <fullName evidence="4">Fibronectin type-III domain-containing protein</fullName>
    </recommendedName>
</protein>
<evidence type="ECO:0000313" key="1">
    <source>
        <dbReference type="EMBL" id="MDB7904825.1"/>
    </source>
</evidence>
<dbReference type="AlphaFoldDB" id="A0AAW6CEL9"/>